<gene>
    <name evidence="2" type="ORF">B0T19DRAFT_145170</name>
</gene>
<dbReference type="Proteomes" id="UP001286456">
    <property type="component" value="Unassembled WGS sequence"/>
</dbReference>
<feature type="compositionally biased region" description="Polar residues" evidence="1">
    <location>
        <begin position="386"/>
        <end position="405"/>
    </location>
</feature>
<reference evidence="2" key="2">
    <citation type="submission" date="2023-06" db="EMBL/GenBank/DDBJ databases">
        <authorList>
            <consortium name="Lawrence Berkeley National Laboratory"/>
            <person name="Haridas S."/>
            <person name="Hensen N."/>
            <person name="Bonometti L."/>
            <person name="Westerberg I."/>
            <person name="Brannstrom I.O."/>
            <person name="Guillou S."/>
            <person name="Cros-Aarteil S."/>
            <person name="Calhoun S."/>
            <person name="Kuo A."/>
            <person name="Mondo S."/>
            <person name="Pangilinan J."/>
            <person name="Riley R."/>
            <person name="Labutti K."/>
            <person name="Andreopoulos B."/>
            <person name="Lipzen A."/>
            <person name="Chen C."/>
            <person name="Yanf M."/>
            <person name="Daum C."/>
            <person name="Ng V."/>
            <person name="Clum A."/>
            <person name="Steindorff A."/>
            <person name="Ohm R."/>
            <person name="Martin F."/>
            <person name="Silar P."/>
            <person name="Natvig D."/>
            <person name="Lalanne C."/>
            <person name="Gautier V."/>
            <person name="Ament-Velasquez S.L."/>
            <person name="Kruys A."/>
            <person name="Hutchinson M.I."/>
            <person name="Powell A.J."/>
            <person name="Barry K."/>
            <person name="Miller A.N."/>
            <person name="Grigoriev I.V."/>
            <person name="Debuchy R."/>
            <person name="Gladieux P."/>
            <person name="Thoren M.H."/>
            <person name="Johannesson H."/>
        </authorList>
    </citation>
    <scope>NUCLEOTIDE SEQUENCE</scope>
    <source>
        <strain evidence="2">SMH4131-1</strain>
    </source>
</reference>
<protein>
    <submittedName>
        <fullName evidence="2">Uncharacterized protein</fullName>
    </submittedName>
</protein>
<feature type="region of interest" description="Disordered" evidence="1">
    <location>
        <begin position="382"/>
        <end position="414"/>
    </location>
</feature>
<proteinExistence type="predicted"/>
<feature type="region of interest" description="Disordered" evidence="1">
    <location>
        <begin position="268"/>
        <end position="308"/>
    </location>
</feature>
<reference evidence="2" key="1">
    <citation type="journal article" date="2023" name="Mol. Phylogenet. Evol.">
        <title>Genome-scale phylogeny and comparative genomics of the fungal order Sordariales.</title>
        <authorList>
            <person name="Hensen N."/>
            <person name="Bonometti L."/>
            <person name="Westerberg I."/>
            <person name="Brannstrom I.O."/>
            <person name="Guillou S."/>
            <person name="Cros-Aarteil S."/>
            <person name="Calhoun S."/>
            <person name="Haridas S."/>
            <person name="Kuo A."/>
            <person name="Mondo S."/>
            <person name="Pangilinan J."/>
            <person name="Riley R."/>
            <person name="LaButti K."/>
            <person name="Andreopoulos B."/>
            <person name="Lipzen A."/>
            <person name="Chen C."/>
            <person name="Yan M."/>
            <person name="Daum C."/>
            <person name="Ng V."/>
            <person name="Clum A."/>
            <person name="Steindorff A."/>
            <person name="Ohm R.A."/>
            <person name="Martin F."/>
            <person name="Silar P."/>
            <person name="Natvig D.O."/>
            <person name="Lalanne C."/>
            <person name="Gautier V."/>
            <person name="Ament-Velasquez S.L."/>
            <person name="Kruys A."/>
            <person name="Hutchinson M.I."/>
            <person name="Powell A.J."/>
            <person name="Barry K."/>
            <person name="Miller A.N."/>
            <person name="Grigoriev I.V."/>
            <person name="Debuchy R."/>
            <person name="Gladieux P."/>
            <person name="Hiltunen Thoren M."/>
            <person name="Johannesson H."/>
        </authorList>
    </citation>
    <scope>NUCLEOTIDE SEQUENCE</scope>
    <source>
        <strain evidence="2">SMH4131-1</strain>
    </source>
</reference>
<evidence type="ECO:0000256" key="1">
    <source>
        <dbReference type="SAM" id="MobiDB-lite"/>
    </source>
</evidence>
<comment type="caution">
    <text evidence="2">The sequence shown here is derived from an EMBL/GenBank/DDBJ whole genome shotgun (WGS) entry which is preliminary data.</text>
</comment>
<dbReference type="AlphaFoldDB" id="A0AAE0IZE2"/>
<dbReference type="EMBL" id="JAUEPO010000002">
    <property type="protein sequence ID" value="KAK3334034.1"/>
    <property type="molecule type" value="Genomic_DNA"/>
</dbReference>
<organism evidence="2 3">
    <name type="scientific">Cercophora scortea</name>
    <dbReference type="NCBI Taxonomy" id="314031"/>
    <lineage>
        <taxon>Eukaryota</taxon>
        <taxon>Fungi</taxon>
        <taxon>Dikarya</taxon>
        <taxon>Ascomycota</taxon>
        <taxon>Pezizomycotina</taxon>
        <taxon>Sordariomycetes</taxon>
        <taxon>Sordariomycetidae</taxon>
        <taxon>Sordariales</taxon>
        <taxon>Lasiosphaeriaceae</taxon>
        <taxon>Cercophora</taxon>
    </lineage>
</organism>
<dbReference type="PROSITE" id="PS51257">
    <property type="entry name" value="PROKAR_LIPOPROTEIN"/>
    <property type="match status" value="1"/>
</dbReference>
<evidence type="ECO:0000313" key="2">
    <source>
        <dbReference type="EMBL" id="KAK3334034.1"/>
    </source>
</evidence>
<keyword evidence="3" id="KW-1185">Reference proteome</keyword>
<sequence>MKSSENTQNAHIAGACAVAPDQTPSTLGSRPLPPLPTTSLPLPLSSFSVYRRPVAARQWEPRCNHSTMTRLYHPGFQCEMCKQVGPFGWLYRCTKDRNALIMDAKSKGHTVVFDLLGQTFQNSMTLGRYGPDVRAEKFSFLKEITPAQLSSYTPHQLATILEQREKVARTISEERSSSENPVFQYARLKYPHDGKPWMPDEKYECQYKVCPRCHRLGQDKSWLSLNGILEGDIMPIDAAGFSFAFLSHRPIGDVRIVRNIGYRPVPMRRLGQPEPEAEQVDEHPRPLTSGDKSPDTARSLADGSTRCTASPALPSIMARFIDRRKSVATTFPGSSTRGPLVAFKSPFTTIRDSANPISSISDPIPIGPRSQTYTAFWTPVMRPPKQASSPLVPTTDSETPLSTPEPTGENEDYTQACSTPLPQADIDEDVFFTAYRPDMDDMGDSESYLAADSLEVVDAVALTEEAVELGTPDMVAHSESLVPSLELDTPNGLA</sequence>
<evidence type="ECO:0000313" key="3">
    <source>
        <dbReference type="Proteomes" id="UP001286456"/>
    </source>
</evidence>
<accession>A0AAE0IZE2</accession>
<name>A0AAE0IZE2_9PEZI</name>